<keyword evidence="1" id="KW-0472">Membrane</keyword>
<keyword evidence="3" id="KW-1185">Reference proteome</keyword>
<keyword evidence="1" id="KW-1133">Transmembrane helix</keyword>
<sequence>MEPSRVKPKNKWDTIKNISILFNAIGLIFLFIDVAIDNEPKILGIMPMLLFTIGVPLSFLADYFVRKTNR</sequence>
<feature type="transmembrane region" description="Helical" evidence="1">
    <location>
        <begin position="42"/>
        <end position="65"/>
    </location>
</feature>
<comment type="caution">
    <text evidence="2">The sequence shown here is derived from an EMBL/GenBank/DDBJ whole genome shotgun (WGS) entry which is preliminary data.</text>
</comment>
<dbReference type="RefSeq" id="WP_153729957.1">
    <property type="nucleotide sequence ID" value="NZ_WJNH01000016.1"/>
</dbReference>
<evidence type="ECO:0000313" key="2">
    <source>
        <dbReference type="EMBL" id="MRG88077.1"/>
    </source>
</evidence>
<name>A0A6G1XAW1_9BACI</name>
<keyword evidence="1" id="KW-0812">Transmembrane</keyword>
<dbReference type="AlphaFoldDB" id="A0A6G1XAW1"/>
<gene>
    <name evidence="2" type="ORF">GH754_17620</name>
</gene>
<protein>
    <submittedName>
        <fullName evidence="2">Uncharacterized protein</fullName>
    </submittedName>
</protein>
<evidence type="ECO:0000256" key="1">
    <source>
        <dbReference type="SAM" id="Phobius"/>
    </source>
</evidence>
<organism evidence="2 3">
    <name type="scientific">Salinibacillus xinjiangensis</name>
    <dbReference type="NCBI Taxonomy" id="1229268"/>
    <lineage>
        <taxon>Bacteria</taxon>
        <taxon>Bacillati</taxon>
        <taxon>Bacillota</taxon>
        <taxon>Bacilli</taxon>
        <taxon>Bacillales</taxon>
        <taxon>Bacillaceae</taxon>
        <taxon>Salinibacillus</taxon>
    </lineage>
</organism>
<dbReference type="Proteomes" id="UP000480185">
    <property type="component" value="Unassembled WGS sequence"/>
</dbReference>
<feature type="transmembrane region" description="Helical" evidence="1">
    <location>
        <begin position="20"/>
        <end position="36"/>
    </location>
</feature>
<evidence type="ECO:0000313" key="3">
    <source>
        <dbReference type="Proteomes" id="UP000480185"/>
    </source>
</evidence>
<accession>A0A6G1XAW1</accession>
<reference evidence="2 3" key="1">
    <citation type="submission" date="2019-11" db="EMBL/GenBank/DDBJ databases">
        <authorList>
            <person name="Li J."/>
        </authorList>
    </citation>
    <scope>NUCLEOTIDE SEQUENCE [LARGE SCALE GENOMIC DNA]</scope>
    <source>
        <strain evidence="2 3">J4</strain>
    </source>
</reference>
<proteinExistence type="predicted"/>
<dbReference type="EMBL" id="WJNH01000016">
    <property type="protein sequence ID" value="MRG88077.1"/>
    <property type="molecule type" value="Genomic_DNA"/>
</dbReference>